<dbReference type="PROSITE" id="PS50937">
    <property type="entry name" value="HTH_MERR_2"/>
    <property type="match status" value="1"/>
</dbReference>
<evidence type="ECO:0000256" key="1">
    <source>
        <dbReference type="ARBA" id="ARBA00022491"/>
    </source>
</evidence>
<feature type="coiled-coil region" evidence="5">
    <location>
        <begin position="88"/>
        <end position="122"/>
    </location>
</feature>
<gene>
    <name evidence="7" type="ORF">H8S76_02340</name>
</gene>
<keyword evidence="5" id="KW-0175">Coiled coil</keyword>
<evidence type="ECO:0000259" key="6">
    <source>
        <dbReference type="PROSITE" id="PS50937"/>
    </source>
</evidence>
<evidence type="ECO:0000313" key="8">
    <source>
        <dbReference type="Proteomes" id="UP000654573"/>
    </source>
</evidence>
<keyword evidence="8" id="KW-1185">Reference proteome</keyword>
<dbReference type="PANTHER" id="PTHR30204:SF69">
    <property type="entry name" value="MERR-FAMILY TRANSCRIPTIONAL REGULATOR"/>
    <property type="match status" value="1"/>
</dbReference>
<evidence type="ECO:0000313" key="7">
    <source>
        <dbReference type="EMBL" id="MBC5671072.1"/>
    </source>
</evidence>
<evidence type="ECO:0000256" key="2">
    <source>
        <dbReference type="ARBA" id="ARBA00023015"/>
    </source>
</evidence>
<dbReference type="Pfam" id="PF13411">
    <property type="entry name" value="MerR_1"/>
    <property type="match status" value="1"/>
</dbReference>
<keyword evidence="2" id="KW-0805">Transcription regulation</keyword>
<evidence type="ECO:0000256" key="3">
    <source>
        <dbReference type="ARBA" id="ARBA00023125"/>
    </source>
</evidence>
<keyword evidence="1" id="KW-0678">Repressor</keyword>
<dbReference type="Gene3D" id="1.10.1660.10">
    <property type="match status" value="1"/>
</dbReference>
<proteinExistence type="predicted"/>
<dbReference type="SMART" id="SM00422">
    <property type="entry name" value="HTH_MERR"/>
    <property type="match status" value="1"/>
</dbReference>
<reference evidence="7 8" key="1">
    <citation type="submission" date="2020-08" db="EMBL/GenBank/DDBJ databases">
        <title>Genome public.</title>
        <authorList>
            <person name="Liu C."/>
            <person name="Sun Q."/>
        </authorList>
    </citation>
    <scope>NUCLEOTIDE SEQUENCE [LARGE SCALE GENOMIC DNA]</scope>
    <source>
        <strain evidence="7 8">NSJ-34</strain>
    </source>
</reference>
<dbReference type="Proteomes" id="UP000654573">
    <property type="component" value="Unassembled WGS sequence"/>
</dbReference>
<accession>A0ABR7F788</accession>
<organism evidence="7 8">
    <name type="scientific">Blautia celeris</name>
    <dbReference type="NCBI Taxonomy" id="2763026"/>
    <lineage>
        <taxon>Bacteria</taxon>
        <taxon>Bacillati</taxon>
        <taxon>Bacillota</taxon>
        <taxon>Clostridia</taxon>
        <taxon>Lachnospirales</taxon>
        <taxon>Lachnospiraceae</taxon>
        <taxon>Blautia</taxon>
    </lineage>
</organism>
<dbReference type="InterPro" id="IPR000551">
    <property type="entry name" value="MerR-type_HTH_dom"/>
</dbReference>
<keyword evidence="3" id="KW-0238">DNA-binding</keyword>
<dbReference type="PANTHER" id="PTHR30204">
    <property type="entry name" value="REDOX-CYCLING DRUG-SENSING TRANSCRIPTIONAL ACTIVATOR SOXR"/>
    <property type="match status" value="1"/>
</dbReference>
<name>A0ABR7F788_9FIRM</name>
<evidence type="ECO:0000256" key="5">
    <source>
        <dbReference type="SAM" id="Coils"/>
    </source>
</evidence>
<dbReference type="EMBL" id="JACOOU010000001">
    <property type="protein sequence ID" value="MBC5671072.1"/>
    <property type="molecule type" value="Genomic_DNA"/>
</dbReference>
<dbReference type="InterPro" id="IPR047057">
    <property type="entry name" value="MerR_fam"/>
</dbReference>
<dbReference type="InterPro" id="IPR009061">
    <property type="entry name" value="DNA-bd_dom_put_sf"/>
</dbReference>
<feature type="domain" description="HTH merR-type" evidence="6">
    <location>
        <begin position="8"/>
        <end position="77"/>
    </location>
</feature>
<dbReference type="RefSeq" id="WP_103732056.1">
    <property type="nucleotide sequence ID" value="NZ_JACOOU010000001.1"/>
</dbReference>
<sequence>MDDNKDNYLTIGQLAKMFHISNRTLRYYEEKGILKPHHIAPNGYRYYSENQILVLDMIRCFRNLGIPIDNIIEQFSERQWTGSRDDILQILLQQEQEINQRIKEEEKKREYLNRMVEDMKQNNMRDGEIKILSMPQRSVVVFEMKIDTEAEREQYFRKVVSYIAEHFGEDYPVLFGIVPAEAARRGDFRYSYVEYQPRRDCIMNFQEDEFSVGHKITHVFLKTEKESTCVSVAFDTKWEELGTYYKNLFEYIDEKEMDCSTYLREKWSYPRLVNGNQIQILGNLEMDIKNVEK</sequence>
<dbReference type="PRINTS" id="PR00040">
    <property type="entry name" value="HTHMERR"/>
</dbReference>
<comment type="caution">
    <text evidence="7">The sequence shown here is derived from an EMBL/GenBank/DDBJ whole genome shotgun (WGS) entry which is preliminary data.</text>
</comment>
<keyword evidence="4" id="KW-0804">Transcription</keyword>
<dbReference type="SUPFAM" id="SSF46955">
    <property type="entry name" value="Putative DNA-binding domain"/>
    <property type="match status" value="1"/>
</dbReference>
<evidence type="ECO:0000256" key="4">
    <source>
        <dbReference type="ARBA" id="ARBA00023163"/>
    </source>
</evidence>
<protein>
    <submittedName>
        <fullName evidence="7">MerR family transcriptional regulator</fullName>
    </submittedName>
</protein>